<dbReference type="SUPFAM" id="SSF58038">
    <property type="entry name" value="SNARE fusion complex"/>
    <property type="match status" value="1"/>
</dbReference>
<evidence type="ECO:0008006" key="10">
    <source>
        <dbReference type="Google" id="ProtNLM"/>
    </source>
</evidence>
<dbReference type="CDD" id="cd15841">
    <property type="entry name" value="SNARE_Qc"/>
    <property type="match status" value="1"/>
</dbReference>
<dbReference type="EMBL" id="JATAAI010000026">
    <property type="protein sequence ID" value="KAK1737167.1"/>
    <property type="molecule type" value="Genomic_DNA"/>
</dbReference>
<reference evidence="8" key="1">
    <citation type="submission" date="2023-06" db="EMBL/GenBank/DDBJ databases">
        <title>Survivors Of The Sea: Transcriptome response of Skeletonema marinoi to long-term dormancy.</title>
        <authorList>
            <person name="Pinder M.I.M."/>
            <person name="Kourtchenko O."/>
            <person name="Robertson E.K."/>
            <person name="Larsson T."/>
            <person name="Maumus F."/>
            <person name="Osuna-Cruz C.M."/>
            <person name="Vancaester E."/>
            <person name="Stenow R."/>
            <person name="Vandepoele K."/>
            <person name="Ploug H."/>
            <person name="Bruchert V."/>
            <person name="Godhe A."/>
            <person name="Topel M."/>
        </authorList>
    </citation>
    <scope>NUCLEOTIDE SEQUENCE</scope>
    <source>
        <strain evidence="8">R05AC</strain>
    </source>
</reference>
<evidence type="ECO:0000256" key="1">
    <source>
        <dbReference type="ARBA" id="ARBA00004167"/>
    </source>
</evidence>
<evidence type="ECO:0000256" key="4">
    <source>
        <dbReference type="ARBA" id="ARBA00022989"/>
    </source>
</evidence>
<keyword evidence="9" id="KW-1185">Reference proteome</keyword>
<accession>A0AAD8Y190</accession>
<gene>
    <name evidence="8" type="ORF">QTG54_012034</name>
</gene>
<evidence type="ECO:0000256" key="5">
    <source>
        <dbReference type="ARBA" id="ARBA00023136"/>
    </source>
</evidence>
<comment type="subcellular location">
    <subcellularLocation>
        <location evidence="1">Membrane</location>
        <topology evidence="1">Single-pass membrane protein</topology>
    </subcellularLocation>
</comment>
<keyword evidence="4 7" id="KW-1133">Transmembrane helix</keyword>
<name>A0AAD8Y190_9STRA</name>
<comment type="caution">
    <text evidence="8">The sequence shown here is derived from an EMBL/GenBank/DDBJ whole genome shotgun (WGS) entry which is preliminary data.</text>
</comment>
<dbReference type="PANTHER" id="PTHR12791">
    <property type="entry name" value="GOLGI SNARE BET1-RELATED"/>
    <property type="match status" value="1"/>
</dbReference>
<evidence type="ECO:0000256" key="7">
    <source>
        <dbReference type="SAM" id="Phobius"/>
    </source>
</evidence>
<dbReference type="GO" id="GO:0016020">
    <property type="term" value="C:membrane"/>
    <property type="evidence" value="ECO:0007669"/>
    <property type="project" value="UniProtKB-SubCell"/>
</dbReference>
<keyword evidence="2" id="KW-0813">Transport</keyword>
<evidence type="ECO:0000256" key="6">
    <source>
        <dbReference type="SAM" id="MobiDB-lite"/>
    </source>
</evidence>
<sequence length="203" mass="22225">MNDYSMNGWDNEYARLARAASQLRTISPHNNNNNNSAQQKQDQATSIQTGLNRLDTQLHNLESSMTVSSVEAGRRRGLLDGLRGQLSELTGGSRSGGGIGRPPAGGGQSATAAALRHQDELIDDLAIGVGRLKTQTHMIHDESKAHVHLLNEMDTNVDLANQGLEDETRRAMRLREEKSVWRLHLVIVGLSVLLFLLILMGLS</sequence>
<evidence type="ECO:0000256" key="3">
    <source>
        <dbReference type="ARBA" id="ARBA00022692"/>
    </source>
</evidence>
<evidence type="ECO:0000256" key="2">
    <source>
        <dbReference type="ARBA" id="ARBA00022448"/>
    </source>
</evidence>
<feature type="compositionally biased region" description="Polar residues" evidence="6">
    <location>
        <begin position="36"/>
        <end position="45"/>
    </location>
</feature>
<dbReference type="Gene3D" id="1.20.5.110">
    <property type="match status" value="1"/>
</dbReference>
<proteinExistence type="predicted"/>
<feature type="compositionally biased region" description="Gly residues" evidence="6">
    <location>
        <begin position="93"/>
        <end position="108"/>
    </location>
</feature>
<evidence type="ECO:0000313" key="9">
    <source>
        <dbReference type="Proteomes" id="UP001224775"/>
    </source>
</evidence>
<dbReference type="Proteomes" id="UP001224775">
    <property type="component" value="Unassembled WGS sequence"/>
</dbReference>
<dbReference type="AlphaFoldDB" id="A0AAD8Y190"/>
<protein>
    <recommendedName>
        <fullName evidence="10">t-SNARE coiled-coil homology domain-containing protein</fullName>
    </recommendedName>
</protein>
<organism evidence="8 9">
    <name type="scientific">Skeletonema marinoi</name>
    <dbReference type="NCBI Taxonomy" id="267567"/>
    <lineage>
        <taxon>Eukaryota</taxon>
        <taxon>Sar</taxon>
        <taxon>Stramenopiles</taxon>
        <taxon>Ochrophyta</taxon>
        <taxon>Bacillariophyta</taxon>
        <taxon>Coscinodiscophyceae</taxon>
        <taxon>Thalassiosirophycidae</taxon>
        <taxon>Thalassiosirales</taxon>
        <taxon>Skeletonemataceae</taxon>
        <taxon>Skeletonema</taxon>
        <taxon>Skeletonema marinoi-dohrnii complex</taxon>
    </lineage>
</organism>
<feature type="region of interest" description="Disordered" evidence="6">
    <location>
        <begin position="26"/>
        <end position="45"/>
    </location>
</feature>
<keyword evidence="3 7" id="KW-0812">Transmembrane</keyword>
<keyword evidence="5 7" id="KW-0472">Membrane</keyword>
<feature type="transmembrane region" description="Helical" evidence="7">
    <location>
        <begin position="180"/>
        <end position="202"/>
    </location>
</feature>
<feature type="region of interest" description="Disordered" evidence="6">
    <location>
        <begin position="86"/>
        <end position="113"/>
    </location>
</feature>
<evidence type="ECO:0000313" key="8">
    <source>
        <dbReference type="EMBL" id="KAK1737167.1"/>
    </source>
</evidence>